<evidence type="ECO:0008006" key="9">
    <source>
        <dbReference type="Google" id="ProtNLM"/>
    </source>
</evidence>
<dbReference type="Gene3D" id="1.10.10.10">
    <property type="entry name" value="Winged helix-like DNA-binding domain superfamily/Winged helix DNA-binding domain"/>
    <property type="match status" value="1"/>
</dbReference>
<dbReference type="InterPro" id="IPR005561">
    <property type="entry name" value="ANTAR"/>
</dbReference>
<name>A0A318LNJ8_9PSEU</name>
<dbReference type="EMBL" id="MASU01000005">
    <property type="protein sequence ID" value="PXY36083.1"/>
    <property type="molecule type" value="Genomic_DNA"/>
</dbReference>
<dbReference type="PROSITE" id="PS50113">
    <property type="entry name" value="PAC"/>
    <property type="match status" value="1"/>
</dbReference>
<dbReference type="PROSITE" id="PS50921">
    <property type="entry name" value="ANTAR"/>
    <property type="match status" value="1"/>
</dbReference>
<dbReference type="InterPro" id="IPR036457">
    <property type="entry name" value="PPM-type-like_dom_sf"/>
</dbReference>
<dbReference type="InterPro" id="IPR001932">
    <property type="entry name" value="PPM-type_phosphatase-like_dom"/>
</dbReference>
<dbReference type="InterPro" id="IPR029016">
    <property type="entry name" value="GAF-like_dom_sf"/>
</dbReference>
<comment type="caution">
    <text evidence="7">The sequence shown here is derived from an EMBL/GenBank/DDBJ whole genome shotgun (WGS) entry which is preliminary data.</text>
</comment>
<dbReference type="SUPFAM" id="SSF81606">
    <property type="entry name" value="PP2C-like"/>
    <property type="match status" value="1"/>
</dbReference>
<dbReference type="SUPFAM" id="SSF55781">
    <property type="entry name" value="GAF domain-like"/>
    <property type="match status" value="1"/>
</dbReference>
<dbReference type="Gene3D" id="3.30.450.20">
    <property type="entry name" value="PAS domain"/>
    <property type="match status" value="1"/>
</dbReference>
<dbReference type="InterPro" id="IPR000700">
    <property type="entry name" value="PAS-assoc_C"/>
</dbReference>
<keyword evidence="8" id="KW-1185">Reference proteome</keyword>
<dbReference type="OrthoDB" id="7943561at2"/>
<evidence type="ECO:0000313" key="7">
    <source>
        <dbReference type="EMBL" id="PXY36083.1"/>
    </source>
</evidence>
<sequence>MKAQRPADLNGADPHERLLALAAVIERQQRELEILSARQAERAIVCLAEGVLVEQLHCTPAEAATHLRELAARTGVKAVELAADVIGEPVGAGRTQLTGGEPGPPPARPPEAPDEPAGEQRELGDALLAQVLQLTEAAAAALWQLQPDGALEFVAGSGLSALETSRWRRIPPQMDSFAQRVAQQGQPLWLTGPLPVAEQPLSPWAGGARAVLPVRGPAALLGVLEVVWAGDDHAVPPSVRRRLATLAEVTAHVLASSFVAGARTPSGRPENTWLGAVLDSGLLVQPLRGEPGEQPDFEITHVAAGFTDPAGRTHRQLVGRSLVRAYPMLTVYGILDRATEVLRTGVPCRLERIPSSATGEAAGAAEVTVRIVPFLDGLLIDWRPGTDADRLASLLSDIQRLGGLGGWEHSLVTGETTWTDQTFVLFGIARAEGAVGWAELAEHVHPEDTPIVEHFQSTLLQRRPVTATFRLIRPEGTLRQVRAHGEPVVADNGTLVAVRGIYQDLSAQYHSQVALAATQDRLADTEQRAQQQYRIVRELQHAIMPIAAGPVHVAGLDIAVRYRPAESEHAVGGDWYDVVALPGDQALLVIGDVAGHGIDAAQGMVALRSALRGLASTGAGPGQLLAWLNATTFTGNRTNGTVLCGLYDPAARQLRWARAGHLPPVLVRDGSAAVLAEPHGMMLGADPDADFEETTTALREGDTLVLYTDGLIERRGVLLDESLDRLARVAADGGTDVEDFSDRLLGHATADTDDDTCLIVIRVPGGPRR</sequence>
<feature type="region of interest" description="Disordered" evidence="4">
    <location>
        <begin position="90"/>
        <end position="120"/>
    </location>
</feature>
<evidence type="ECO:0000313" key="8">
    <source>
        <dbReference type="Proteomes" id="UP000247892"/>
    </source>
</evidence>
<dbReference type="SMART" id="SM00331">
    <property type="entry name" value="PP2C_SIG"/>
    <property type="match status" value="1"/>
</dbReference>
<evidence type="ECO:0000256" key="2">
    <source>
        <dbReference type="ARBA" id="ARBA00023015"/>
    </source>
</evidence>
<dbReference type="InterPro" id="IPR035965">
    <property type="entry name" value="PAS-like_dom_sf"/>
</dbReference>
<dbReference type="Pfam" id="PF08447">
    <property type="entry name" value="PAS_3"/>
    <property type="match status" value="1"/>
</dbReference>
<protein>
    <recommendedName>
        <fullName evidence="9">ANTAR domain-containing protein</fullName>
    </recommendedName>
</protein>
<dbReference type="InterPro" id="IPR013655">
    <property type="entry name" value="PAS_fold_3"/>
</dbReference>
<dbReference type="InterPro" id="IPR052016">
    <property type="entry name" value="Bact_Sigma-Reg"/>
</dbReference>
<accession>A0A318LNJ8</accession>
<feature type="domain" description="PAC" evidence="5">
    <location>
        <begin position="465"/>
        <end position="517"/>
    </location>
</feature>
<keyword evidence="3" id="KW-0804">Transcription</keyword>
<dbReference type="RefSeq" id="WP_110336085.1">
    <property type="nucleotide sequence ID" value="NZ_MASU01000005.1"/>
</dbReference>
<dbReference type="AlphaFoldDB" id="A0A318LNJ8"/>
<dbReference type="Gene3D" id="2.10.70.100">
    <property type="match status" value="1"/>
</dbReference>
<dbReference type="GO" id="GO:0003723">
    <property type="term" value="F:RNA binding"/>
    <property type="evidence" value="ECO:0007669"/>
    <property type="project" value="InterPro"/>
</dbReference>
<dbReference type="Proteomes" id="UP000247892">
    <property type="component" value="Unassembled WGS sequence"/>
</dbReference>
<dbReference type="Gene3D" id="3.60.40.10">
    <property type="entry name" value="PPM-type phosphatase domain"/>
    <property type="match status" value="1"/>
</dbReference>
<reference evidence="7 8" key="1">
    <citation type="submission" date="2016-07" db="EMBL/GenBank/DDBJ databases">
        <title>Draft genome sequence of Prauserella sp. YIM 121212, isolated from alkaline soil.</title>
        <authorList>
            <person name="Ruckert C."/>
            <person name="Albersmeier A."/>
            <person name="Jiang C.-L."/>
            <person name="Jiang Y."/>
            <person name="Kalinowski J."/>
            <person name="Schneider O."/>
            <person name="Winkler A."/>
            <person name="Zotchev S.B."/>
        </authorList>
    </citation>
    <scope>NUCLEOTIDE SEQUENCE [LARGE SCALE GENOMIC DNA]</scope>
    <source>
        <strain evidence="7 8">YIM 121212</strain>
    </source>
</reference>
<evidence type="ECO:0000256" key="1">
    <source>
        <dbReference type="ARBA" id="ARBA00022801"/>
    </source>
</evidence>
<dbReference type="InterPro" id="IPR036388">
    <property type="entry name" value="WH-like_DNA-bd_sf"/>
</dbReference>
<keyword evidence="1" id="KW-0378">Hydrolase</keyword>
<dbReference type="Pfam" id="PF03861">
    <property type="entry name" value="ANTAR"/>
    <property type="match status" value="1"/>
</dbReference>
<dbReference type="PANTHER" id="PTHR43156">
    <property type="entry name" value="STAGE II SPORULATION PROTEIN E-RELATED"/>
    <property type="match status" value="1"/>
</dbReference>
<evidence type="ECO:0000256" key="3">
    <source>
        <dbReference type="ARBA" id="ARBA00023163"/>
    </source>
</evidence>
<evidence type="ECO:0000256" key="4">
    <source>
        <dbReference type="SAM" id="MobiDB-lite"/>
    </source>
</evidence>
<dbReference type="Gene3D" id="3.30.450.40">
    <property type="match status" value="1"/>
</dbReference>
<dbReference type="GO" id="GO:0016791">
    <property type="term" value="F:phosphatase activity"/>
    <property type="evidence" value="ECO:0007669"/>
    <property type="project" value="TreeGrafter"/>
</dbReference>
<dbReference type="Pfam" id="PF07228">
    <property type="entry name" value="SpoIIE"/>
    <property type="match status" value="1"/>
</dbReference>
<keyword evidence="2" id="KW-0805">Transcription regulation</keyword>
<evidence type="ECO:0000259" key="5">
    <source>
        <dbReference type="PROSITE" id="PS50113"/>
    </source>
</evidence>
<dbReference type="SMART" id="SM01012">
    <property type="entry name" value="ANTAR"/>
    <property type="match status" value="1"/>
</dbReference>
<dbReference type="PANTHER" id="PTHR43156:SF2">
    <property type="entry name" value="STAGE II SPORULATION PROTEIN E"/>
    <property type="match status" value="1"/>
</dbReference>
<feature type="domain" description="ANTAR" evidence="6">
    <location>
        <begin position="25"/>
        <end position="86"/>
    </location>
</feature>
<proteinExistence type="predicted"/>
<gene>
    <name evidence="7" type="ORF">BA062_11610</name>
</gene>
<organism evidence="7 8">
    <name type="scientific">Prauserella flavalba</name>
    <dbReference type="NCBI Taxonomy" id="1477506"/>
    <lineage>
        <taxon>Bacteria</taxon>
        <taxon>Bacillati</taxon>
        <taxon>Actinomycetota</taxon>
        <taxon>Actinomycetes</taxon>
        <taxon>Pseudonocardiales</taxon>
        <taxon>Pseudonocardiaceae</taxon>
        <taxon>Prauserella</taxon>
    </lineage>
</organism>
<dbReference type="SUPFAM" id="SSF55785">
    <property type="entry name" value="PYP-like sensor domain (PAS domain)"/>
    <property type="match status" value="1"/>
</dbReference>
<evidence type="ECO:0000259" key="6">
    <source>
        <dbReference type="PROSITE" id="PS50921"/>
    </source>
</evidence>